<dbReference type="EMBL" id="CP045032">
    <property type="protein sequence ID" value="QFQ01529.1"/>
    <property type="molecule type" value="Genomic_DNA"/>
</dbReference>
<accession>A0A5J6Z858</accession>
<gene>
    <name evidence="2" type="ORF">CUROG_00625</name>
</gene>
<organism evidence="2 3">
    <name type="scientific">Corynebacterium urogenitale</name>
    <dbReference type="NCBI Taxonomy" id="2487892"/>
    <lineage>
        <taxon>Bacteria</taxon>
        <taxon>Bacillati</taxon>
        <taxon>Actinomycetota</taxon>
        <taxon>Actinomycetes</taxon>
        <taxon>Mycobacteriales</taxon>
        <taxon>Corynebacteriaceae</taxon>
        <taxon>Corynebacterium</taxon>
    </lineage>
</organism>
<dbReference type="OrthoDB" id="3757919at2"/>
<dbReference type="Gene3D" id="3.30.565.10">
    <property type="entry name" value="Histidine kinase-like ATPase, C-terminal domain"/>
    <property type="match status" value="1"/>
</dbReference>
<dbReference type="SUPFAM" id="SSF55874">
    <property type="entry name" value="ATPase domain of HSP90 chaperone/DNA topoisomerase II/histidine kinase"/>
    <property type="match status" value="1"/>
</dbReference>
<dbReference type="Proteomes" id="UP000326711">
    <property type="component" value="Chromosome"/>
</dbReference>
<feature type="region of interest" description="Disordered" evidence="1">
    <location>
        <begin position="361"/>
        <end position="381"/>
    </location>
</feature>
<dbReference type="InterPro" id="IPR036890">
    <property type="entry name" value="HATPase_C_sf"/>
</dbReference>
<keyword evidence="3" id="KW-1185">Reference proteome</keyword>
<dbReference type="PANTHER" id="PTHR23336">
    <property type="entry name" value="ZINC FINGER CW-TYPE COILED-COIL DOMAIN PROTEIN 3"/>
    <property type="match status" value="1"/>
</dbReference>
<evidence type="ECO:0000313" key="2">
    <source>
        <dbReference type="EMBL" id="QFQ01529.1"/>
    </source>
</evidence>
<dbReference type="KEGG" id="cuo:CUROG_00625"/>
<dbReference type="PANTHER" id="PTHR23336:SF76">
    <property type="entry name" value="MORC S5 DOMAIN-CONTAINING PROTEIN"/>
    <property type="match status" value="1"/>
</dbReference>
<feature type="compositionally biased region" description="Basic and acidic residues" evidence="1">
    <location>
        <begin position="361"/>
        <end position="376"/>
    </location>
</feature>
<dbReference type="AlphaFoldDB" id="A0A5J6Z858"/>
<dbReference type="Pfam" id="PF13589">
    <property type="entry name" value="HATPase_c_3"/>
    <property type="match status" value="1"/>
</dbReference>
<evidence type="ECO:0000313" key="3">
    <source>
        <dbReference type="Proteomes" id="UP000326711"/>
    </source>
</evidence>
<sequence>MSVRTTRVAPSAGRLTHSLRDIGYSFESAVADLVDNSIAAGASKVSIEIQFSGLDSRILIADNGQGMDEEGITEALRFGSNRSYQTGELGRYGLGLKTASLSQCRRISVFSRSRTNSQLSSSCLSLDFIQQVNDWMILDTDDSDVIEDVYELLEGPHGTVVVWEDLDRLLPANNPNSPWARRKFESLVTRLQAHLEAVFHRFLAGEAVNKTDITINGVSLQPWDPFARSESHTELVSSDTFEITSKSGTGAVTVNAYCLPAKTQFSTPEAFDSAAGIRKWNRQQGLYIYRANRLVQWGGWDQMRTLDEHTKLARVALDFDTDLDDEFNINVAKMRVTIPQQLKKLMARCIADVCAQADSRYRKDQSKNSSENREANESTSEGFARGAEVGLALKSAAARSGNYAAFKAITDIIRKDNPELANLLGL</sequence>
<dbReference type="RefSeq" id="WP_151902020.1">
    <property type="nucleotide sequence ID" value="NZ_CP045032.1"/>
</dbReference>
<proteinExistence type="predicted"/>
<reference evidence="3" key="1">
    <citation type="submission" date="2019-10" db="EMBL/GenBank/DDBJ databases">
        <title>Complete genome sequence of Corynebacterium urogenitalis DSM 108747, isolated from the genital tract of a cow.</title>
        <authorList>
            <person name="Ruckert C."/>
            <person name="Ballas P."/>
            <person name="Wagener K."/>
            <person name="Drillich M."/>
            <person name="Kaempfer P."/>
            <person name="Busse H.-J."/>
            <person name="Ehling-Schulz M."/>
        </authorList>
    </citation>
    <scope>NUCLEOTIDE SEQUENCE [LARGE SCALE GENOMIC DNA]</scope>
    <source>
        <strain evidence="3">LMM 1652</strain>
    </source>
</reference>
<dbReference type="GO" id="GO:0016887">
    <property type="term" value="F:ATP hydrolysis activity"/>
    <property type="evidence" value="ECO:0007669"/>
    <property type="project" value="InterPro"/>
</dbReference>
<dbReference type="InterPro" id="IPR045261">
    <property type="entry name" value="MORC_ATPase"/>
</dbReference>
<evidence type="ECO:0000256" key="1">
    <source>
        <dbReference type="SAM" id="MobiDB-lite"/>
    </source>
</evidence>
<name>A0A5J6Z858_9CORY</name>
<protein>
    <submittedName>
        <fullName evidence="2">DNA mismatch repair protein</fullName>
    </submittedName>
</protein>